<evidence type="ECO:0000313" key="2">
    <source>
        <dbReference type="Proteomes" id="UP000012106"/>
    </source>
</evidence>
<dbReference type="EMBL" id="AHMU02000012">
    <property type="protein sequence ID" value="EMN23126.1"/>
    <property type="molecule type" value="Genomic_DNA"/>
</dbReference>
<organism evidence="1 2">
    <name type="scientific">Leptospira santarosai serovar Arenal str. MAVJ 401</name>
    <dbReference type="NCBI Taxonomy" id="1049976"/>
    <lineage>
        <taxon>Bacteria</taxon>
        <taxon>Pseudomonadati</taxon>
        <taxon>Spirochaetota</taxon>
        <taxon>Spirochaetia</taxon>
        <taxon>Leptospirales</taxon>
        <taxon>Leptospiraceae</taxon>
        <taxon>Leptospira</taxon>
    </lineage>
</organism>
<dbReference type="Proteomes" id="UP000012106">
    <property type="component" value="Unassembled WGS sequence"/>
</dbReference>
<name>M6JN37_9LEPT</name>
<comment type="caution">
    <text evidence="1">The sequence shown here is derived from an EMBL/GenBank/DDBJ whole genome shotgun (WGS) entry which is preliminary data.</text>
</comment>
<accession>M6JN37</accession>
<proteinExistence type="predicted"/>
<evidence type="ECO:0000313" key="1">
    <source>
        <dbReference type="EMBL" id="EMN23126.1"/>
    </source>
</evidence>
<protein>
    <submittedName>
        <fullName evidence="1">Uncharacterized protein</fullName>
    </submittedName>
</protein>
<dbReference type="AlphaFoldDB" id="M6JN37"/>
<gene>
    <name evidence="1" type="ORF">LEP1GSC063_2654</name>
</gene>
<sequence length="42" mass="4849">MDIFNSELTELIINELNGPQKLQTALVDAHIKIEKEKKQQRA</sequence>
<reference evidence="1 2" key="1">
    <citation type="submission" date="2013-01" db="EMBL/GenBank/DDBJ databases">
        <authorList>
            <person name="Harkins D.M."/>
            <person name="Durkin A.S."/>
            <person name="Brinkac L.M."/>
            <person name="Haft D.H."/>
            <person name="Selengut J.D."/>
            <person name="Sanka R."/>
            <person name="DePew J."/>
            <person name="Purushe J."/>
            <person name="Hartskeerl R.A."/>
            <person name="Ahmed A."/>
            <person name="van der Linden H."/>
            <person name="Goris M.G.A."/>
            <person name="Vinetz J.M."/>
            <person name="Sutton G.G."/>
            <person name="Nierman W.C."/>
            <person name="Fouts D.E."/>
        </authorList>
    </citation>
    <scope>NUCLEOTIDE SEQUENCE [LARGE SCALE GENOMIC DNA]</scope>
    <source>
        <strain evidence="1 2">MAVJ 401</strain>
    </source>
</reference>